<feature type="domain" description="Sodium symporter small subunit" evidence="2">
    <location>
        <begin position="16"/>
        <end position="79"/>
    </location>
</feature>
<dbReference type="Proteomes" id="UP000250790">
    <property type="component" value="Unassembled WGS sequence"/>
</dbReference>
<evidence type="ECO:0000313" key="3">
    <source>
        <dbReference type="EMBL" id="PUE54015.1"/>
    </source>
</evidence>
<gene>
    <name evidence="3" type="ORF">B9Z37_05395</name>
</gene>
<reference evidence="3 4" key="1">
    <citation type="submission" date="2017-04" db="EMBL/GenBank/DDBJ databases">
        <title>Unexpected and diverse lifestyles within the genus Limnohabitans.</title>
        <authorList>
            <person name="Kasalicky V."/>
            <person name="Mehrshad M."/>
            <person name="Andrei S.-A."/>
            <person name="Salcher M."/>
            <person name="Kratochvilova H."/>
            <person name="Simek K."/>
            <person name="Ghai R."/>
        </authorList>
    </citation>
    <scope>NUCLEOTIDE SEQUENCE [LARGE SCALE GENOMIC DNA]</scope>
    <source>
        <strain evidence="3 4">II-B4</strain>
    </source>
</reference>
<keyword evidence="4" id="KW-1185">Reference proteome</keyword>
<dbReference type="Pfam" id="PF13937">
    <property type="entry name" value="DUF4212"/>
    <property type="match status" value="1"/>
</dbReference>
<dbReference type="NCBIfam" id="TIGR03647">
    <property type="entry name" value="Na_symport_sm"/>
    <property type="match status" value="1"/>
</dbReference>
<keyword evidence="1" id="KW-0812">Transmembrane</keyword>
<dbReference type="EMBL" id="NESN01000002">
    <property type="protein sequence ID" value="PUE54015.1"/>
    <property type="molecule type" value="Genomic_DNA"/>
</dbReference>
<comment type="caution">
    <text evidence="3">The sequence shown here is derived from an EMBL/GenBank/DDBJ whole genome shotgun (WGS) entry which is preliminary data.</text>
</comment>
<dbReference type="AlphaFoldDB" id="A0A315EBN5"/>
<keyword evidence="1" id="KW-1133">Transmembrane helix</keyword>
<accession>A0A315EBN5</accession>
<dbReference type="OrthoDB" id="9797746at2"/>
<name>A0A315EBN5_9BURK</name>
<feature type="transmembrane region" description="Helical" evidence="1">
    <location>
        <begin position="17"/>
        <end position="37"/>
    </location>
</feature>
<proteinExistence type="predicted"/>
<keyword evidence="1" id="KW-0472">Membrane</keyword>
<dbReference type="InterPro" id="IPR019886">
    <property type="entry name" value="Na_symporter_ssu"/>
</dbReference>
<sequence>MLVTTARFLSIRQKIRLLTGVLLLVWALVSFGWVWFARALDFKIGDWTFNFWMAAQGSLLVFLLLIVVNAWCVNRWEKEQQDKEAQSPTSLP</sequence>
<evidence type="ECO:0000259" key="2">
    <source>
        <dbReference type="Pfam" id="PF13937"/>
    </source>
</evidence>
<evidence type="ECO:0000256" key="1">
    <source>
        <dbReference type="SAM" id="Phobius"/>
    </source>
</evidence>
<evidence type="ECO:0000313" key="4">
    <source>
        <dbReference type="Proteomes" id="UP000250790"/>
    </source>
</evidence>
<organism evidence="3 4">
    <name type="scientific">Limnohabitans parvus II-B4</name>
    <dbReference type="NCBI Taxonomy" id="1293052"/>
    <lineage>
        <taxon>Bacteria</taxon>
        <taxon>Pseudomonadati</taxon>
        <taxon>Pseudomonadota</taxon>
        <taxon>Betaproteobacteria</taxon>
        <taxon>Burkholderiales</taxon>
        <taxon>Comamonadaceae</taxon>
        <taxon>Limnohabitans</taxon>
    </lineage>
</organism>
<protein>
    <recommendedName>
        <fullName evidence="2">Sodium symporter small subunit domain-containing protein</fullName>
    </recommendedName>
</protein>
<feature type="transmembrane region" description="Helical" evidence="1">
    <location>
        <begin position="49"/>
        <end position="73"/>
    </location>
</feature>